<name>M1MAI8_9PROT</name>
<organism evidence="7 8">
    <name type="scientific">Candidatus Kinetoplastidibacterium galati TCC219</name>
    <dbReference type="NCBI Taxonomy" id="1208921"/>
    <lineage>
        <taxon>Bacteria</taxon>
        <taxon>Pseudomonadati</taxon>
        <taxon>Pseudomonadota</taxon>
        <taxon>Betaproteobacteria</taxon>
        <taxon>Candidatus Kinetoplastidibacterium</taxon>
    </lineage>
</organism>
<dbReference type="InterPro" id="IPR029026">
    <property type="entry name" value="tRNA_m1G_MTases_N"/>
</dbReference>
<dbReference type="NCBIfam" id="NF000986">
    <property type="entry name" value="PRK00103.1-4"/>
    <property type="match status" value="1"/>
</dbReference>
<dbReference type="HAMAP" id="MF_00658">
    <property type="entry name" value="23SrRNA_methyltr_H"/>
    <property type="match status" value="1"/>
</dbReference>
<reference evidence="7 8" key="1">
    <citation type="journal article" date="2013" name="Genome Biol. Evol.">
        <title>Genome evolution and phylogenomic analysis of candidatus kinetoplastibacterium, the betaproteobacterial endosymbionts of strigomonas and angomonas.</title>
        <authorList>
            <person name="Alves J.M."/>
            <person name="Serrano M.G."/>
            <person name="Maia da Silva F."/>
            <person name="Voegtly L.J."/>
            <person name="Matveyev A.V."/>
            <person name="Teixeira M.M."/>
            <person name="Camargo E.P."/>
            <person name="Buck G.A."/>
        </authorList>
    </citation>
    <scope>NUCLEOTIDE SEQUENCE [LARGE SCALE GENOMIC DNA]</scope>
    <source>
        <strain evidence="7 8">TCC219</strain>
    </source>
</reference>
<proteinExistence type="inferred from homology"/>
<dbReference type="Proteomes" id="UP000011658">
    <property type="component" value="Chromosome"/>
</dbReference>
<dbReference type="GO" id="GO:0070038">
    <property type="term" value="F:rRNA (pseudouridine-N3-)-methyltransferase activity"/>
    <property type="evidence" value="ECO:0007669"/>
    <property type="project" value="UniProtKB-UniRule"/>
</dbReference>
<dbReference type="GO" id="GO:0005737">
    <property type="term" value="C:cytoplasm"/>
    <property type="evidence" value="ECO:0007669"/>
    <property type="project" value="UniProtKB-SubCell"/>
</dbReference>
<keyword evidence="3 6" id="KW-0808">Transferase</keyword>
<dbReference type="EC" id="2.1.1.177" evidence="6"/>
<dbReference type="PIRSF" id="PIRSF004505">
    <property type="entry name" value="MT_bac"/>
    <property type="match status" value="1"/>
</dbReference>
<dbReference type="Pfam" id="PF02590">
    <property type="entry name" value="SPOUT_MTase"/>
    <property type="match status" value="1"/>
</dbReference>
<dbReference type="KEGG" id="kga:ST1E_0480"/>
<dbReference type="EMBL" id="CP003806">
    <property type="protein sequence ID" value="AGF48910.1"/>
    <property type="molecule type" value="Genomic_DNA"/>
</dbReference>
<dbReference type="RefSeq" id="WP_015389395.1">
    <property type="nucleotide sequence ID" value="NC_020284.1"/>
</dbReference>
<evidence type="ECO:0000313" key="8">
    <source>
        <dbReference type="Proteomes" id="UP000011658"/>
    </source>
</evidence>
<evidence type="ECO:0000256" key="5">
    <source>
        <dbReference type="ARBA" id="ARBA00038303"/>
    </source>
</evidence>
<evidence type="ECO:0000313" key="7">
    <source>
        <dbReference type="EMBL" id="AGF48910.1"/>
    </source>
</evidence>
<feature type="binding site" evidence="6">
    <location>
        <position position="105"/>
    </location>
    <ligand>
        <name>S-adenosyl-L-methionine</name>
        <dbReference type="ChEBI" id="CHEBI:59789"/>
    </ligand>
</feature>
<keyword evidence="6" id="KW-0963">Cytoplasm</keyword>
<evidence type="ECO:0000256" key="1">
    <source>
        <dbReference type="ARBA" id="ARBA00022552"/>
    </source>
</evidence>
<gene>
    <name evidence="6" type="primary">rlmH</name>
    <name evidence="7" type="ORF">ST1E_0480</name>
</gene>
<keyword evidence="8" id="KW-1185">Reference proteome</keyword>
<dbReference type="HOGENOM" id="CLU_100552_1_0_4"/>
<comment type="caution">
    <text evidence="6">Lacks conserved residue(s) required for the propagation of feature annotation.</text>
</comment>
<dbReference type="SUPFAM" id="SSF75217">
    <property type="entry name" value="alpha/beta knot"/>
    <property type="match status" value="1"/>
</dbReference>
<dbReference type="Gene3D" id="3.40.1280.10">
    <property type="match status" value="1"/>
</dbReference>
<dbReference type="eggNOG" id="COG1576">
    <property type="taxonomic scope" value="Bacteria"/>
</dbReference>
<keyword evidence="2 6" id="KW-0489">Methyltransferase</keyword>
<keyword evidence="4 6" id="KW-0949">S-adenosyl-L-methionine</keyword>
<dbReference type="PATRIC" id="fig|1208921.3.peg.188"/>
<dbReference type="STRING" id="1208921.ST1E_0480"/>
<comment type="similarity">
    <text evidence="5 6">Belongs to the RNA methyltransferase RlmH family.</text>
</comment>
<accession>M1MAI8</accession>
<sequence length="157" mass="18096">MKIIISAIGTNMPNWVKTAWQEYSKRISNQYKIELKEIKSESRKNGKSNSKIIAIETKRLISSIPENGYFSLVLDEKGRDINTKELADFFNNCHLSGSNIAFIIGGPDGLDHSIRKTWDDTIKISSFTLPHYMVRIILIEQIYRALSILNNHPYHRE</sequence>
<dbReference type="PANTHER" id="PTHR33603">
    <property type="entry name" value="METHYLTRANSFERASE"/>
    <property type="match status" value="1"/>
</dbReference>
<dbReference type="InterPro" id="IPR003742">
    <property type="entry name" value="RlmH-like"/>
</dbReference>
<comment type="subunit">
    <text evidence="6">Homodimer.</text>
</comment>
<evidence type="ECO:0000256" key="4">
    <source>
        <dbReference type="ARBA" id="ARBA00022691"/>
    </source>
</evidence>
<comment type="subcellular location">
    <subcellularLocation>
        <location evidence="6">Cytoplasm</location>
    </subcellularLocation>
</comment>
<dbReference type="PANTHER" id="PTHR33603:SF1">
    <property type="entry name" value="RIBOSOMAL RNA LARGE SUBUNIT METHYLTRANSFERASE H"/>
    <property type="match status" value="1"/>
</dbReference>
<feature type="binding site" evidence="6">
    <location>
        <position position="74"/>
    </location>
    <ligand>
        <name>S-adenosyl-L-methionine</name>
        <dbReference type="ChEBI" id="CHEBI:59789"/>
    </ligand>
</feature>
<dbReference type="InterPro" id="IPR029028">
    <property type="entry name" value="Alpha/beta_knot_MTases"/>
</dbReference>
<comment type="function">
    <text evidence="6">Specifically methylates the pseudouridine at position 1915 (m3Psi1915) in 23S rRNA.</text>
</comment>
<comment type="catalytic activity">
    <reaction evidence="6">
        <text>pseudouridine(1915) in 23S rRNA + S-adenosyl-L-methionine = N(3)-methylpseudouridine(1915) in 23S rRNA + S-adenosyl-L-homocysteine + H(+)</text>
        <dbReference type="Rhea" id="RHEA:42752"/>
        <dbReference type="Rhea" id="RHEA-COMP:10221"/>
        <dbReference type="Rhea" id="RHEA-COMP:10222"/>
        <dbReference type="ChEBI" id="CHEBI:15378"/>
        <dbReference type="ChEBI" id="CHEBI:57856"/>
        <dbReference type="ChEBI" id="CHEBI:59789"/>
        <dbReference type="ChEBI" id="CHEBI:65314"/>
        <dbReference type="ChEBI" id="CHEBI:74486"/>
        <dbReference type="EC" id="2.1.1.177"/>
    </reaction>
</comment>
<keyword evidence="1 6" id="KW-0698">rRNA processing</keyword>
<protein>
    <recommendedName>
        <fullName evidence="6">Ribosomal RNA large subunit methyltransferase H</fullName>
        <ecNumber evidence="6">2.1.1.177</ecNumber>
    </recommendedName>
    <alternativeName>
        <fullName evidence="6">23S rRNA (pseudouridine1915-N3)-methyltransferase</fullName>
    </alternativeName>
    <alternativeName>
        <fullName evidence="6">23S rRNA m3Psi1915 methyltransferase</fullName>
    </alternativeName>
    <alternativeName>
        <fullName evidence="6">rRNA (pseudouridine-N3-)-methyltransferase RlmH</fullName>
    </alternativeName>
</protein>
<dbReference type="AlphaFoldDB" id="M1MAI8"/>
<dbReference type="CDD" id="cd18081">
    <property type="entry name" value="RlmH-like"/>
    <property type="match status" value="1"/>
</dbReference>
<evidence type="ECO:0000256" key="2">
    <source>
        <dbReference type="ARBA" id="ARBA00022603"/>
    </source>
</evidence>
<evidence type="ECO:0000256" key="3">
    <source>
        <dbReference type="ARBA" id="ARBA00022679"/>
    </source>
</evidence>
<evidence type="ECO:0000256" key="6">
    <source>
        <dbReference type="HAMAP-Rule" id="MF_00658"/>
    </source>
</evidence>